<protein>
    <submittedName>
        <fullName evidence="2">Uncharacterized protein</fullName>
    </submittedName>
</protein>
<feature type="region of interest" description="Disordered" evidence="1">
    <location>
        <begin position="35"/>
        <end position="54"/>
    </location>
</feature>
<dbReference type="EMBL" id="BAAAEI010000023">
    <property type="protein sequence ID" value="GAA0368176.1"/>
    <property type="molecule type" value="Genomic_DNA"/>
</dbReference>
<comment type="caution">
    <text evidence="2">The sequence shown here is derived from an EMBL/GenBank/DDBJ whole genome shotgun (WGS) entry which is preliminary data.</text>
</comment>
<reference evidence="2 3" key="1">
    <citation type="journal article" date="2019" name="Int. J. Syst. Evol. Microbiol.">
        <title>The Global Catalogue of Microorganisms (GCM) 10K type strain sequencing project: providing services to taxonomists for standard genome sequencing and annotation.</title>
        <authorList>
            <consortium name="The Broad Institute Genomics Platform"/>
            <consortium name="The Broad Institute Genome Sequencing Center for Infectious Disease"/>
            <person name="Wu L."/>
            <person name="Ma J."/>
        </authorList>
    </citation>
    <scope>NUCLEOTIDE SEQUENCE [LARGE SCALE GENOMIC DNA]</scope>
    <source>
        <strain evidence="2 3">JCM 13378</strain>
    </source>
</reference>
<proteinExistence type="predicted"/>
<name>A0ABN0XMZ4_9ALTE</name>
<evidence type="ECO:0000313" key="2">
    <source>
        <dbReference type="EMBL" id="GAA0368176.1"/>
    </source>
</evidence>
<organism evidence="2 3">
    <name type="scientific">Bowmanella denitrificans</name>
    <dbReference type="NCBI Taxonomy" id="366582"/>
    <lineage>
        <taxon>Bacteria</taxon>
        <taxon>Pseudomonadati</taxon>
        <taxon>Pseudomonadota</taxon>
        <taxon>Gammaproteobacteria</taxon>
        <taxon>Alteromonadales</taxon>
        <taxon>Alteromonadaceae</taxon>
        <taxon>Bowmanella</taxon>
    </lineage>
</organism>
<accession>A0ABN0XMZ4</accession>
<evidence type="ECO:0000256" key="1">
    <source>
        <dbReference type="SAM" id="MobiDB-lite"/>
    </source>
</evidence>
<gene>
    <name evidence="2" type="ORF">GCM10009092_35560</name>
</gene>
<evidence type="ECO:0000313" key="3">
    <source>
        <dbReference type="Proteomes" id="UP001501757"/>
    </source>
</evidence>
<dbReference type="Proteomes" id="UP001501757">
    <property type="component" value="Unassembled WGS sequence"/>
</dbReference>
<keyword evidence="3" id="KW-1185">Reference proteome</keyword>
<sequence>MTWLKTGPVNKELGAVYLSSIDFVQIQPFLVTASGCRPSGPKSKSGNTEQEGLG</sequence>
<feature type="compositionally biased region" description="Polar residues" evidence="1">
    <location>
        <begin position="42"/>
        <end position="54"/>
    </location>
</feature>